<accession>A0A0A9BYQ8</accession>
<evidence type="ECO:0000313" key="1">
    <source>
        <dbReference type="EMBL" id="JAD69139.1"/>
    </source>
</evidence>
<sequence>MLLSLQFVSQSS</sequence>
<reference evidence="1" key="1">
    <citation type="submission" date="2014-09" db="EMBL/GenBank/DDBJ databases">
        <authorList>
            <person name="Magalhaes I.L.F."/>
            <person name="Oliveira U."/>
            <person name="Santos F.R."/>
            <person name="Vidigal T.H.D.A."/>
            <person name="Brescovit A.D."/>
            <person name="Santos A.J."/>
        </authorList>
    </citation>
    <scope>NUCLEOTIDE SEQUENCE</scope>
    <source>
        <tissue evidence="1">Shoot tissue taken approximately 20 cm above the soil surface</tissue>
    </source>
</reference>
<proteinExistence type="predicted"/>
<organism evidence="1">
    <name type="scientific">Arundo donax</name>
    <name type="common">Giant reed</name>
    <name type="synonym">Donax arundinaceus</name>
    <dbReference type="NCBI Taxonomy" id="35708"/>
    <lineage>
        <taxon>Eukaryota</taxon>
        <taxon>Viridiplantae</taxon>
        <taxon>Streptophyta</taxon>
        <taxon>Embryophyta</taxon>
        <taxon>Tracheophyta</taxon>
        <taxon>Spermatophyta</taxon>
        <taxon>Magnoliopsida</taxon>
        <taxon>Liliopsida</taxon>
        <taxon>Poales</taxon>
        <taxon>Poaceae</taxon>
        <taxon>PACMAD clade</taxon>
        <taxon>Arundinoideae</taxon>
        <taxon>Arundineae</taxon>
        <taxon>Arundo</taxon>
    </lineage>
</organism>
<reference evidence="1" key="2">
    <citation type="journal article" date="2015" name="Data Brief">
        <title>Shoot transcriptome of the giant reed, Arundo donax.</title>
        <authorList>
            <person name="Barrero R.A."/>
            <person name="Guerrero F.D."/>
            <person name="Moolhuijzen P."/>
            <person name="Goolsby J.A."/>
            <person name="Tidwell J."/>
            <person name="Bellgard S.E."/>
            <person name="Bellgard M.I."/>
        </authorList>
    </citation>
    <scope>NUCLEOTIDE SEQUENCE</scope>
    <source>
        <tissue evidence="1">Shoot tissue taken approximately 20 cm above the soil surface</tissue>
    </source>
</reference>
<name>A0A0A9BYQ8_ARUDO</name>
<dbReference type="EMBL" id="GBRH01228756">
    <property type="protein sequence ID" value="JAD69139.1"/>
    <property type="molecule type" value="Transcribed_RNA"/>
</dbReference>
<protein>
    <submittedName>
        <fullName evidence="1">Uncharacterized protein</fullName>
    </submittedName>
</protein>